<dbReference type="Gene3D" id="1.20.120.330">
    <property type="entry name" value="Nucleotidyltransferases domain 2"/>
    <property type="match status" value="1"/>
</dbReference>
<dbReference type="SUPFAM" id="SSF81593">
    <property type="entry name" value="Nucleotidyltransferase substrate binding subunit/domain"/>
    <property type="match status" value="1"/>
</dbReference>
<gene>
    <name evidence="2" type="ORF">ESB13_20240</name>
</gene>
<proteinExistence type="predicted"/>
<evidence type="ECO:0000313" key="3">
    <source>
        <dbReference type="Proteomes" id="UP000290545"/>
    </source>
</evidence>
<name>A0A4V1M9I5_9BACT</name>
<dbReference type="PROSITE" id="PS50910">
    <property type="entry name" value="HEPN"/>
    <property type="match status" value="1"/>
</dbReference>
<organism evidence="2 3">
    <name type="scientific">Filimonas effusa</name>
    <dbReference type="NCBI Taxonomy" id="2508721"/>
    <lineage>
        <taxon>Bacteria</taxon>
        <taxon>Pseudomonadati</taxon>
        <taxon>Bacteroidota</taxon>
        <taxon>Chitinophagia</taxon>
        <taxon>Chitinophagales</taxon>
        <taxon>Chitinophagaceae</taxon>
        <taxon>Filimonas</taxon>
    </lineage>
</organism>
<keyword evidence="3" id="KW-1185">Reference proteome</keyword>
<sequence length="299" mass="34279">MSKLKHLSQQQLSLLKEFTGKIVQTIAPVQVLCYGTRHSNTYEWTTFNFDDTSVSHSSTVSYDLIVVTQNKENRPDHEIIQAIEQQAPAYKLNVTSVILKESAFDKSLSDGWRFFTTAYYRGAMLYDSNPSVIYVPQGPPEIRGLIHAIQQHWSYYFTGAKGFYNSAEDNLKRGWTSGVMLSLHQATQHTCMALLRAFTGYRSATHNLSRLLELIKNFSPEPSSIFPCNTAEERELFTILKNSYSDSRYKEDFTVPQEKVDVLMRRVKTLMEIAQVIYETRLQTFVLSAPITFPLLTKE</sequence>
<feature type="domain" description="HEPN" evidence="1">
    <location>
        <begin position="157"/>
        <end position="277"/>
    </location>
</feature>
<dbReference type="Proteomes" id="UP000290545">
    <property type="component" value="Unassembled WGS sequence"/>
</dbReference>
<dbReference type="InterPro" id="IPR007842">
    <property type="entry name" value="HEPN_dom"/>
</dbReference>
<comment type="caution">
    <text evidence="2">The sequence shown here is derived from an EMBL/GenBank/DDBJ whole genome shotgun (WGS) entry which is preliminary data.</text>
</comment>
<dbReference type="SMART" id="SM00748">
    <property type="entry name" value="HEPN"/>
    <property type="match status" value="1"/>
</dbReference>
<accession>A0A4V1M9I5</accession>
<dbReference type="Pfam" id="PF05168">
    <property type="entry name" value="HEPN"/>
    <property type="match status" value="1"/>
</dbReference>
<dbReference type="RefSeq" id="WP_129005522.1">
    <property type="nucleotide sequence ID" value="NZ_SDHZ01000004.1"/>
</dbReference>
<evidence type="ECO:0000259" key="1">
    <source>
        <dbReference type="PROSITE" id="PS50910"/>
    </source>
</evidence>
<dbReference type="EMBL" id="SDHZ01000004">
    <property type="protein sequence ID" value="RXK81268.1"/>
    <property type="molecule type" value="Genomic_DNA"/>
</dbReference>
<reference evidence="2 3" key="1">
    <citation type="submission" date="2019-01" db="EMBL/GenBank/DDBJ databases">
        <title>Filimonas sp. strain TTM-71.</title>
        <authorList>
            <person name="Chen W.-M."/>
        </authorList>
    </citation>
    <scope>NUCLEOTIDE SEQUENCE [LARGE SCALE GENOMIC DNA]</scope>
    <source>
        <strain evidence="2 3">TTM-71</strain>
    </source>
</reference>
<evidence type="ECO:0000313" key="2">
    <source>
        <dbReference type="EMBL" id="RXK81268.1"/>
    </source>
</evidence>
<dbReference type="AlphaFoldDB" id="A0A4V1M9I5"/>
<protein>
    <submittedName>
        <fullName evidence="2">HEPN domain-containing protein</fullName>
    </submittedName>
</protein>
<dbReference type="OrthoDB" id="634374at2"/>